<dbReference type="EMBL" id="ABJB010455928">
    <property type="status" value="NOT_ANNOTATED_CDS"/>
    <property type="molecule type" value="Genomic_DNA"/>
</dbReference>
<dbReference type="VEuPathDB" id="VectorBase:ISCP_006486"/>
<evidence type="ECO:0000256" key="5">
    <source>
        <dbReference type="ARBA" id="ARBA00039638"/>
    </source>
</evidence>
<dbReference type="Gene3D" id="3.30.300.30">
    <property type="match status" value="1"/>
</dbReference>
<comment type="function">
    <text evidence="3">Acyl-CoA synthases catalyze the initial reaction in fatty acid metabolism, by forming a thioester with CoA. Has some preference toward medium-chain substrates. Plays a role in adipocyte differentiation.</text>
</comment>
<dbReference type="PANTHER" id="PTHR43201">
    <property type="entry name" value="ACYL-COA SYNTHETASE"/>
    <property type="match status" value="1"/>
</dbReference>
<dbReference type="PaxDb" id="6945-B7P431"/>
<dbReference type="InterPro" id="IPR025110">
    <property type="entry name" value="AMP-bd_C"/>
</dbReference>
<dbReference type="EMBL" id="DS632944">
    <property type="protein sequence ID" value="EEC01353.1"/>
    <property type="molecule type" value="Genomic_DNA"/>
</dbReference>
<dbReference type="InterPro" id="IPR000873">
    <property type="entry name" value="AMP-dep_synth/lig_dom"/>
</dbReference>
<name>B7P431_IXOSC</name>
<dbReference type="InterPro" id="IPR020845">
    <property type="entry name" value="AMP-binding_CS"/>
</dbReference>
<dbReference type="VEuPathDB" id="VectorBase:ISCI001251"/>
<evidence type="ECO:0000313" key="10">
    <source>
        <dbReference type="EMBL" id="EEC01353.1"/>
    </source>
</evidence>
<dbReference type="EMBL" id="ABJB010508238">
    <property type="status" value="NOT_ANNOTATED_CDS"/>
    <property type="molecule type" value="Genomic_DNA"/>
</dbReference>
<evidence type="ECO:0000256" key="7">
    <source>
        <dbReference type="ARBA" id="ARBA00048277"/>
    </source>
</evidence>
<protein>
    <recommendedName>
        <fullName evidence="5">Medium-chain acyl-CoA ligase ACSF2, mitochondrial</fullName>
        <ecNumber evidence="4">6.2.1.2</ecNumber>
    </recommendedName>
</protein>
<dbReference type="AlphaFoldDB" id="B7P431"/>
<dbReference type="FunCoup" id="B7P431">
    <property type="interactions" value="354"/>
</dbReference>
<dbReference type="EMBL" id="ABJB011070956">
    <property type="status" value="NOT_ANNOTATED_CDS"/>
    <property type="molecule type" value="Genomic_DNA"/>
</dbReference>
<dbReference type="PROSITE" id="PS00455">
    <property type="entry name" value="AMP_BINDING"/>
    <property type="match status" value="1"/>
</dbReference>
<dbReference type="FunFam" id="3.30.300.30:FF:000008">
    <property type="entry name" value="2,3-dihydroxybenzoate-AMP ligase"/>
    <property type="match status" value="1"/>
</dbReference>
<dbReference type="Gene3D" id="3.40.50.12780">
    <property type="entry name" value="N-terminal domain of ligase-like"/>
    <property type="match status" value="1"/>
</dbReference>
<dbReference type="PANTHER" id="PTHR43201:SF5">
    <property type="entry name" value="MEDIUM-CHAIN ACYL-COA LIGASE ACSF2, MITOCHONDRIAL"/>
    <property type="match status" value="1"/>
</dbReference>
<dbReference type="EMBL" id="ABJB010690776">
    <property type="status" value="NOT_ANNOTATED_CDS"/>
    <property type="molecule type" value="Genomic_DNA"/>
</dbReference>
<dbReference type="OrthoDB" id="10253115at2759"/>
<reference evidence="11" key="2">
    <citation type="submission" date="2020-05" db="UniProtKB">
        <authorList>
            <consortium name="EnsemblMetazoa"/>
        </authorList>
    </citation>
    <scope>IDENTIFICATION</scope>
    <source>
        <strain evidence="11">wikel</strain>
    </source>
</reference>
<keyword evidence="12" id="KW-1185">Reference proteome</keyword>
<dbReference type="GO" id="GO:0006631">
    <property type="term" value="P:fatty acid metabolic process"/>
    <property type="evidence" value="ECO:0000318"/>
    <property type="project" value="GO_Central"/>
</dbReference>
<accession>B7P431</accession>
<feature type="domain" description="AMP-binding enzyme C-terminal" evidence="9">
    <location>
        <begin position="494"/>
        <end position="570"/>
    </location>
</feature>
<proteinExistence type="inferred from homology"/>
<organism>
    <name type="scientific">Ixodes scapularis</name>
    <name type="common">Black-legged tick</name>
    <name type="synonym">Deer tick</name>
    <dbReference type="NCBI Taxonomy" id="6945"/>
    <lineage>
        <taxon>Eukaryota</taxon>
        <taxon>Metazoa</taxon>
        <taxon>Ecdysozoa</taxon>
        <taxon>Arthropoda</taxon>
        <taxon>Chelicerata</taxon>
        <taxon>Arachnida</taxon>
        <taxon>Acari</taxon>
        <taxon>Parasitiformes</taxon>
        <taxon>Ixodida</taxon>
        <taxon>Ixodoidea</taxon>
        <taxon>Ixodidae</taxon>
        <taxon>Ixodinae</taxon>
        <taxon>Ixodes</taxon>
    </lineage>
</organism>
<dbReference type="Pfam" id="PF13193">
    <property type="entry name" value="AMP-binding_C"/>
    <property type="match status" value="1"/>
</dbReference>
<dbReference type="SUPFAM" id="SSF56801">
    <property type="entry name" value="Acetyl-CoA synthetase-like"/>
    <property type="match status" value="1"/>
</dbReference>
<evidence type="ECO:0000256" key="4">
    <source>
        <dbReference type="ARBA" id="ARBA00039009"/>
    </source>
</evidence>
<evidence type="ECO:0000313" key="12">
    <source>
        <dbReference type="Proteomes" id="UP000001555"/>
    </source>
</evidence>
<dbReference type="InterPro" id="IPR045851">
    <property type="entry name" value="AMP-bd_C_sf"/>
</dbReference>
<dbReference type="VEuPathDB" id="VectorBase:ISCW001251"/>
<evidence type="ECO:0000259" key="9">
    <source>
        <dbReference type="Pfam" id="PF13193"/>
    </source>
</evidence>
<dbReference type="EMBL" id="ABJB011032046">
    <property type="status" value="NOT_ANNOTATED_CDS"/>
    <property type="molecule type" value="Genomic_DNA"/>
</dbReference>
<evidence type="ECO:0000256" key="6">
    <source>
        <dbReference type="ARBA" id="ARBA00047319"/>
    </source>
</evidence>
<reference evidence="10 12" key="1">
    <citation type="submission" date="2008-03" db="EMBL/GenBank/DDBJ databases">
        <title>Annotation of Ixodes scapularis.</title>
        <authorList>
            <consortium name="Ixodes scapularis Genome Project Consortium"/>
            <person name="Caler E."/>
            <person name="Hannick L.I."/>
            <person name="Bidwell S."/>
            <person name="Joardar V."/>
            <person name="Thiagarajan M."/>
            <person name="Amedeo P."/>
            <person name="Galinsky K.J."/>
            <person name="Schobel S."/>
            <person name="Inman J."/>
            <person name="Hostetler J."/>
            <person name="Miller J."/>
            <person name="Hammond M."/>
            <person name="Megy K."/>
            <person name="Lawson D."/>
            <person name="Kodira C."/>
            <person name="Sutton G."/>
            <person name="Meyer J."/>
            <person name="Hill C.A."/>
            <person name="Birren B."/>
            <person name="Nene V."/>
            <person name="Collins F."/>
            <person name="Alarcon-Chaidez F."/>
            <person name="Wikel S."/>
            <person name="Strausberg R."/>
        </authorList>
    </citation>
    <scope>NUCLEOTIDE SEQUENCE [LARGE SCALE GENOMIC DNA]</scope>
    <source>
        <strain evidence="12">Wikel</strain>
        <strain evidence="10">Wikel colony</strain>
    </source>
</reference>
<dbReference type="InParanoid" id="B7P431"/>
<comment type="catalytic activity">
    <reaction evidence="7">
        <text>a medium-chain fatty acid + ATP + CoA = a medium-chain fatty acyl-CoA + AMP + diphosphate</text>
        <dbReference type="Rhea" id="RHEA:48340"/>
        <dbReference type="ChEBI" id="CHEBI:30616"/>
        <dbReference type="ChEBI" id="CHEBI:33019"/>
        <dbReference type="ChEBI" id="CHEBI:57287"/>
        <dbReference type="ChEBI" id="CHEBI:59558"/>
        <dbReference type="ChEBI" id="CHEBI:90546"/>
        <dbReference type="ChEBI" id="CHEBI:456215"/>
        <dbReference type="EC" id="6.2.1.2"/>
    </reaction>
</comment>
<keyword evidence="2 10" id="KW-0436">Ligase</keyword>
<evidence type="ECO:0000256" key="1">
    <source>
        <dbReference type="ARBA" id="ARBA00006432"/>
    </source>
</evidence>
<dbReference type="EMBL" id="ABJB010192772">
    <property type="status" value="NOT_ANNOTATED_CDS"/>
    <property type="molecule type" value="Genomic_DNA"/>
</dbReference>
<dbReference type="Proteomes" id="UP000001555">
    <property type="component" value="Unassembled WGS sequence"/>
</dbReference>
<dbReference type="EC" id="6.2.1.2" evidence="4"/>
<dbReference type="Pfam" id="PF00501">
    <property type="entry name" value="AMP-binding"/>
    <property type="match status" value="1"/>
</dbReference>
<comment type="catalytic activity">
    <reaction evidence="6">
        <text>octanoate + ATP + CoA = octanoyl-CoA + AMP + diphosphate</text>
        <dbReference type="Rhea" id="RHEA:33631"/>
        <dbReference type="ChEBI" id="CHEBI:25646"/>
        <dbReference type="ChEBI" id="CHEBI:30616"/>
        <dbReference type="ChEBI" id="CHEBI:33019"/>
        <dbReference type="ChEBI" id="CHEBI:57287"/>
        <dbReference type="ChEBI" id="CHEBI:57386"/>
        <dbReference type="ChEBI" id="CHEBI:456215"/>
    </reaction>
</comment>
<sequence>MLSIRAAVAINPFRCITRIVSTIQLCKRDVSKLSYFHKPGKEPLLTWTVGDVIDRATDVFGDTTAMVYTHQSISKTYTEYGKDVDQLAAGLVSLKLPVGSRVAILAPRLYEGAQLLYAAPKAGLVMVGINLTCSVTELEFCLNMAECPALIIGDKFTTKDYYQMLLQIAPELENSSPGELNSKRLPFLKHLITIGDTRKPGSMTFDDLMNSVTAEDYATMNSLSTRVQFDQDAFIQYSSGTTGQPKPARLSHFNVVNNANILGRFVGYHEQRESICVNSELIHGSGRTMGVLAATLFGSTIVMAGPTFLPKLVLEVITKHRCTMVYGSTTLFFAMVRDLEEGVHDVSSVRKAIMGGSLCNPATIEKAIASLNAQHLYIVYGASETSPVITCTNPGEPTDRWIRTLGTPLDHVEVKVVDAEGRMVPWNMRGELCTRSPYVFNGYLNNEAMTKDAIRDNWYYTGDEVTMSEDGRITFVGRIKEMINFKGFKVAPLEIENILNTHPDVEEAQVLGVPDERTVEKICAWIKLKSDKSLSQKDITDFCEEKELPEIKVPEFVLFVDSFPRTHTGKVQKNKMREESIRIFNL</sequence>
<dbReference type="STRING" id="6945.B7P431"/>
<dbReference type="EnsemblMetazoa" id="ISCW001251-RA">
    <property type="protein sequence ID" value="ISCW001251-PA"/>
    <property type="gene ID" value="ISCW001251"/>
</dbReference>
<evidence type="ECO:0000259" key="8">
    <source>
        <dbReference type="Pfam" id="PF00501"/>
    </source>
</evidence>
<evidence type="ECO:0000313" key="11">
    <source>
        <dbReference type="EnsemblMetazoa" id="ISCW001251-PA"/>
    </source>
</evidence>
<gene>
    <name evidence="10" type="ORF">IscW_ISCW001251</name>
</gene>
<feature type="domain" description="AMP-dependent synthetase/ligase" evidence="8">
    <location>
        <begin position="55"/>
        <end position="444"/>
    </location>
</feature>
<dbReference type="EMBL" id="ABJB010399871">
    <property type="status" value="NOT_ANNOTATED_CDS"/>
    <property type="molecule type" value="Genomic_DNA"/>
</dbReference>
<dbReference type="EMBL" id="ABJB010906144">
    <property type="status" value="NOT_ANNOTATED_CDS"/>
    <property type="molecule type" value="Genomic_DNA"/>
</dbReference>
<dbReference type="InterPro" id="IPR042099">
    <property type="entry name" value="ANL_N_sf"/>
</dbReference>
<evidence type="ECO:0000256" key="3">
    <source>
        <dbReference type="ARBA" id="ARBA00037247"/>
    </source>
</evidence>
<dbReference type="GO" id="GO:0031956">
    <property type="term" value="F:medium-chain fatty acid-CoA ligase activity"/>
    <property type="evidence" value="ECO:0000318"/>
    <property type="project" value="GO_Central"/>
</dbReference>
<evidence type="ECO:0000256" key="2">
    <source>
        <dbReference type="ARBA" id="ARBA00022598"/>
    </source>
</evidence>
<dbReference type="HOGENOM" id="CLU_000022_59_7_1"/>
<comment type="similarity">
    <text evidence="1">Belongs to the ATP-dependent AMP-binding enzyme family.</text>
</comment>